<dbReference type="Proteomes" id="UP001239111">
    <property type="component" value="Chromosome 1"/>
</dbReference>
<name>A0ACC2PFP5_9HYME</name>
<sequence>MLLSQSGTLARDATDYHCTNKIVSLEEHPYLVSVEFVNVKSNTSLERIDRHFPRDHKVVGTIISADYVLSVMAFPCQGCDYVVRVSPDALGIGGFKKEADLLTNENFTDDQNWASRPYHNIVLLKLRKPIEFDSRAKPIDLPENTRKSHFGNQATLIGWTDESSDSPQDIQKTELVISEKDACSGLLKYTQLTGERLKKLLQENPSKAPPNHLRDGFFCAQSSDPVVDACPSVDLGSPLIAQGELVGVKSARFLTDKTTPSTNLYLKNQIYVDVVYHRSWIRNLTGI</sequence>
<gene>
    <name evidence="1" type="ORF">QAD02_017433</name>
</gene>
<evidence type="ECO:0000313" key="2">
    <source>
        <dbReference type="Proteomes" id="UP001239111"/>
    </source>
</evidence>
<protein>
    <submittedName>
        <fullName evidence="1">Uncharacterized protein</fullName>
    </submittedName>
</protein>
<keyword evidence="2" id="KW-1185">Reference proteome</keyword>
<reference evidence="1" key="1">
    <citation type="submission" date="2023-04" db="EMBL/GenBank/DDBJ databases">
        <title>A chromosome-level genome assembly of the parasitoid wasp Eretmocerus hayati.</title>
        <authorList>
            <person name="Zhong Y."/>
            <person name="Liu S."/>
            <person name="Liu Y."/>
        </authorList>
    </citation>
    <scope>NUCLEOTIDE SEQUENCE</scope>
    <source>
        <strain evidence="1">ZJU_SS_LIU_2023</strain>
    </source>
</reference>
<organism evidence="1 2">
    <name type="scientific">Eretmocerus hayati</name>
    <dbReference type="NCBI Taxonomy" id="131215"/>
    <lineage>
        <taxon>Eukaryota</taxon>
        <taxon>Metazoa</taxon>
        <taxon>Ecdysozoa</taxon>
        <taxon>Arthropoda</taxon>
        <taxon>Hexapoda</taxon>
        <taxon>Insecta</taxon>
        <taxon>Pterygota</taxon>
        <taxon>Neoptera</taxon>
        <taxon>Endopterygota</taxon>
        <taxon>Hymenoptera</taxon>
        <taxon>Apocrita</taxon>
        <taxon>Proctotrupomorpha</taxon>
        <taxon>Chalcidoidea</taxon>
        <taxon>Aphelinidae</taxon>
        <taxon>Aphelininae</taxon>
        <taxon>Eretmocerus</taxon>
    </lineage>
</organism>
<proteinExistence type="predicted"/>
<dbReference type="EMBL" id="CM056741">
    <property type="protein sequence ID" value="KAJ8681641.1"/>
    <property type="molecule type" value="Genomic_DNA"/>
</dbReference>
<comment type="caution">
    <text evidence="1">The sequence shown here is derived from an EMBL/GenBank/DDBJ whole genome shotgun (WGS) entry which is preliminary data.</text>
</comment>
<evidence type="ECO:0000313" key="1">
    <source>
        <dbReference type="EMBL" id="KAJ8681641.1"/>
    </source>
</evidence>
<accession>A0ACC2PFP5</accession>